<keyword evidence="2" id="KW-0378">Hydrolase</keyword>
<gene>
    <name evidence="4" type="ORF">METZ01_LOCUS336508</name>
</gene>
<dbReference type="Pfam" id="PF01019">
    <property type="entry name" value="G_glu_transpept"/>
    <property type="match status" value="1"/>
</dbReference>
<dbReference type="InterPro" id="IPR043137">
    <property type="entry name" value="GGT_ssub_C"/>
</dbReference>
<sequence length="265" mass="28583">QYQAAITEPLFLKYREHDFYVSGKLTAGPSIVDALARLSSIMAQPPDTPDENSYLAFAESLYSSYENRLLNLGAGQGHSGNTSHICCTDQEGNMVSLTQTIMSGFGSRIMLPDSGVLLNNGMMWFDPRPGGPNSVVPGRKPLCNMCPVVGRKSNGDWFALGACGGRKIFPAVFQLASFIMDFNMDAGQAAHQPRIDVSGTEMLSMMSDLPENVADLLKSHYPEHRVRANGVSPNLFALPQLILQSEGQAQGACFIPSPHAKVSAA</sequence>
<dbReference type="PANTHER" id="PTHR43199:SF1">
    <property type="entry name" value="GLUTATHIONE HYDROLASE PROENZYME"/>
    <property type="match status" value="1"/>
</dbReference>
<name>A0A382QDL8_9ZZZZ</name>
<proteinExistence type="predicted"/>
<organism evidence="4">
    <name type="scientific">marine metagenome</name>
    <dbReference type="NCBI Taxonomy" id="408172"/>
    <lineage>
        <taxon>unclassified sequences</taxon>
        <taxon>metagenomes</taxon>
        <taxon>ecological metagenomes</taxon>
    </lineage>
</organism>
<dbReference type="AlphaFoldDB" id="A0A382QDL8"/>
<reference evidence="4" key="1">
    <citation type="submission" date="2018-05" db="EMBL/GenBank/DDBJ databases">
        <authorList>
            <person name="Lanie J.A."/>
            <person name="Ng W.-L."/>
            <person name="Kazmierczak K.M."/>
            <person name="Andrzejewski T.M."/>
            <person name="Davidsen T.M."/>
            <person name="Wayne K.J."/>
            <person name="Tettelin H."/>
            <person name="Glass J.I."/>
            <person name="Rusch D."/>
            <person name="Podicherti R."/>
            <person name="Tsui H.-C.T."/>
            <person name="Winkler M.E."/>
        </authorList>
    </citation>
    <scope>NUCLEOTIDE SEQUENCE</scope>
</reference>
<dbReference type="SUPFAM" id="SSF56235">
    <property type="entry name" value="N-terminal nucleophile aminohydrolases (Ntn hydrolases)"/>
    <property type="match status" value="1"/>
</dbReference>
<dbReference type="EMBL" id="UINC01113801">
    <property type="protein sequence ID" value="SVC83654.1"/>
    <property type="molecule type" value="Genomic_DNA"/>
</dbReference>
<keyword evidence="1" id="KW-0808">Transferase</keyword>
<dbReference type="PRINTS" id="PR01210">
    <property type="entry name" value="GGTRANSPTASE"/>
</dbReference>
<evidence type="ECO:0000313" key="4">
    <source>
        <dbReference type="EMBL" id="SVC83654.1"/>
    </source>
</evidence>
<evidence type="ECO:0000256" key="1">
    <source>
        <dbReference type="ARBA" id="ARBA00022679"/>
    </source>
</evidence>
<dbReference type="GO" id="GO:0016740">
    <property type="term" value="F:transferase activity"/>
    <property type="evidence" value="ECO:0007669"/>
    <property type="project" value="UniProtKB-KW"/>
</dbReference>
<evidence type="ECO:0000256" key="3">
    <source>
        <dbReference type="ARBA" id="ARBA00023145"/>
    </source>
</evidence>
<evidence type="ECO:0008006" key="5">
    <source>
        <dbReference type="Google" id="ProtNLM"/>
    </source>
</evidence>
<dbReference type="PANTHER" id="PTHR43199">
    <property type="entry name" value="GLUTATHIONE HYDROLASE"/>
    <property type="match status" value="1"/>
</dbReference>
<dbReference type="Gene3D" id="3.60.20.40">
    <property type="match status" value="1"/>
</dbReference>
<protein>
    <recommendedName>
        <fullName evidence="5">Gamma-glutamyltransferase</fullName>
    </recommendedName>
</protein>
<dbReference type="InterPro" id="IPR051792">
    <property type="entry name" value="GGT_bact"/>
</dbReference>
<keyword evidence="3" id="KW-0865">Zymogen</keyword>
<dbReference type="GO" id="GO:0016787">
    <property type="term" value="F:hydrolase activity"/>
    <property type="evidence" value="ECO:0007669"/>
    <property type="project" value="UniProtKB-KW"/>
</dbReference>
<evidence type="ECO:0000256" key="2">
    <source>
        <dbReference type="ARBA" id="ARBA00022801"/>
    </source>
</evidence>
<accession>A0A382QDL8</accession>
<feature type="non-terminal residue" evidence="4">
    <location>
        <position position="1"/>
    </location>
</feature>
<dbReference type="InterPro" id="IPR029055">
    <property type="entry name" value="Ntn_hydrolases_N"/>
</dbReference>